<accession>R7S196</accession>
<dbReference type="PANTHER" id="PTHR33048:SF47">
    <property type="entry name" value="INTEGRAL MEMBRANE PROTEIN-RELATED"/>
    <property type="match status" value="1"/>
</dbReference>
<dbReference type="eggNOG" id="ENOG502SMVQ">
    <property type="taxonomic scope" value="Eukaryota"/>
</dbReference>
<dbReference type="Proteomes" id="UP000054196">
    <property type="component" value="Unassembled WGS sequence"/>
</dbReference>
<dbReference type="InterPro" id="IPR049326">
    <property type="entry name" value="Rhodopsin_dom_fungi"/>
</dbReference>
<feature type="transmembrane region" description="Helical" evidence="6">
    <location>
        <begin position="108"/>
        <end position="129"/>
    </location>
</feature>
<dbReference type="HOGENOM" id="CLU_052841_0_0_1"/>
<dbReference type="InterPro" id="IPR052337">
    <property type="entry name" value="SAT4-like"/>
</dbReference>
<dbReference type="Pfam" id="PF20684">
    <property type="entry name" value="Fung_rhodopsin"/>
    <property type="match status" value="1"/>
</dbReference>
<evidence type="ECO:0000256" key="2">
    <source>
        <dbReference type="ARBA" id="ARBA00022692"/>
    </source>
</evidence>
<dbReference type="GO" id="GO:0016020">
    <property type="term" value="C:membrane"/>
    <property type="evidence" value="ECO:0007669"/>
    <property type="project" value="UniProtKB-SubCell"/>
</dbReference>
<dbReference type="EMBL" id="JH687561">
    <property type="protein sequence ID" value="EIN03562.1"/>
    <property type="molecule type" value="Genomic_DNA"/>
</dbReference>
<protein>
    <recommendedName>
        <fullName evidence="7">Rhodopsin domain-containing protein</fullName>
    </recommendedName>
</protein>
<sequence length="354" mass="38903">MITSLEQLKISSGVCASIAIISTVLRLYLRRRRYGWDDGFALVSMIFQIVQMVAVFLHLPDSTALPHLTNIALYYIMATTFYCIIWTARLSILHSIIRIDSHQLRAKILRWVAVVFAVILVVMNCQLFWVCEPIGSTWKPAAFPQCPIGKQVVTTQLVTDILSDLLLLSIPLRLLSSMHTDKATSRRLMIIFSTSVVTTIVSLVHAAFIFEHGQLKIVIAAVVENAVSLMVCNVPVLATAALRAVGQRDSLDDTSGRDPSSRYSTGIKFRSRTQNTTFGSLGRPTGSGSNGQLGVHVSTHAITLTDISSGIGEGIKGDEYIVEGRAVDGPDVESERASEAKITWVTPERFDVDR</sequence>
<evidence type="ECO:0000313" key="9">
    <source>
        <dbReference type="Proteomes" id="UP000054196"/>
    </source>
</evidence>
<feature type="domain" description="Rhodopsin" evidence="7">
    <location>
        <begin position="26"/>
        <end position="239"/>
    </location>
</feature>
<feature type="transmembrane region" description="Helical" evidence="6">
    <location>
        <begin position="6"/>
        <end position="28"/>
    </location>
</feature>
<organism evidence="8 9">
    <name type="scientific">Punctularia strigosozonata (strain HHB-11173)</name>
    <name type="common">White-rot fungus</name>
    <dbReference type="NCBI Taxonomy" id="741275"/>
    <lineage>
        <taxon>Eukaryota</taxon>
        <taxon>Fungi</taxon>
        <taxon>Dikarya</taxon>
        <taxon>Basidiomycota</taxon>
        <taxon>Agaricomycotina</taxon>
        <taxon>Agaricomycetes</taxon>
        <taxon>Corticiales</taxon>
        <taxon>Punctulariaceae</taxon>
        <taxon>Punctularia</taxon>
    </lineage>
</organism>
<dbReference type="KEGG" id="psq:PUNSTDRAFT_146998"/>
<dbReference type="RefSeq" id="XP_007389219.1">
    <property type="nucleotide sequence ID" value="XM_007389157.1"/>
</dbReference>
<dbReference type="OrthoDB" id="3229610at2759"/>
<comment type="subcellular location">
    <subcellularLocation>
        <location evidence="1">Membrane</location>
        <topology evidence="1">Multi-pass membrane protein</topology>
    </subcellularLocation>
</comment>
<evidence type="ECO:0000256" key="1">
    <source>
        <dbReference type="ARBA" id="ARBA00004141"/>
    </source>
</evidence>
<dbReference type="AlphaFoldDB" id="R7S196"/>
<evidence type="ECO:0000256" key="3">
    <source>
        <dbReference type="ARBA" id="ARBA00022989"/>
    </source>
</evidence>
<dbReference type="OMA" id="YYLMATT"/>
<reference evidence="9" key="1">
    <citation type="journal article" date="2012" name="Science">
        <title>The Paleozoic origin of enzymatic lignin decomposition reconstructed from 31 fungal genomes.</title>
        <authorList>
            <person name="Floudas D."/>
            <person name="Binder M."/>
            <person name="Riley R."/>
            <person name="Barry K."/>
            <person name="Blanchette R.A."/>
            <person name="Henrissat B."/>
            <person name="Martinez A.T."/>
            <person name="Otillar R."/>
            <person name="Spatafora J.W."/>
            <person name="Yadav J.S."/>
            <person name="Aerts A."/>
            <person name="Benoit I."/>
            <person name="Boyd A."/>
            <person name="Carlson A."/>
            <person name="Copeland A."/>
            <person name="Coutinho P.M."/>
            <person name="de Vries R.P."/>
            <person name="Ferreira P."/>
            <person name="Findley K."/>
            <person name="Foster B."/>
            <person name="Gaskell J."/>
            <person name="Glotzer D."/>
            <person name="Gorecki P."/>
            <person name="Heitman J."/>
            <person name="Hesse C."/>
            <person name="Hori C."/>
            <person name="Igarashi K."/>
            <person name="Jurgens J.A."/>
            <person name="Kallen N."/>
            <person name="Kersten P."/>
            <person name="Kohler A."/>
            <person name="Kuees U."/>
            <person name="Kumar T.K.A."/>
            <person name="Kuo A."/>
            <person name="LaButti K."/>
            <person name="Larrondo L.F."/>
            <person name="Lindquist E."/>
            <person name="Ling A."/>
            <person name="Lombard V."/>
            <person name="Lucas S."/>
            <person name="Lundell T."/>
            <person name="Martin R."/>
            <person name="McLaughlin D.J."/>
            <person name="Morgenstern I."/>
            <person name="Morin E."/>
            <person name="Murat C."/>
            <person name="Nagy L.G."/>
            <person name="Nolan M."/>
            <person name="Ohm R.A."/>
            <person name="Patyshakuliyeva A."/>
            <person name="Rokas A."/>
            <person name="Ruiz-Duenas F.J."/>
            <person name="Sabat G."/>
            <person name="Salamov A."/>
            <person name="Samejima M."/>
            <person name="Schmutz J."/>
            <person name="Slot J.C."/>
            <person name="St John F."/>
            <person name="Stenlid J."/>
            <person name="Sun H."/>
            <person name="Sun S."/>
            <person name="Syed K."/>
            <person name="Tsang A."/>
            <person name="Wiebenga A."/>
            <person name="Young D."/>
            <person name="Pisabarro A."/>
            <person name="Eastwood D.C."/>
            <person name="Martin F."/>
            <person name="Cullen D."/>
            <person name="Grigoriev I.V."/>
            <person name="Hibbett D.S."/>
        </authorList>
    </citation>
    <scope>NUCLEOTIDE SEQUENCE [LARGE SCALE GENOMIC DNA]</scope>
    <source>
        <strain evidence="9">HHB-11173 SS5</strain>
    </source>
</reference>
<keyword evidence="9" id="KW-1185">Reference proteome</keyword>
<evidence type="ECO:0000313" key="8">
    <source>
        <dbReference type="EMBL" id="EIN03562.1"/>
    </source>
</evidence>
<evidence type="ECO:0000259" key="7">
    <source>
        <dbReference type="Pfam" id="PF20684"/>
    </source>
</evidence>
<proteinExistence type="inferred from homology"/>
<evidence type="ECO:0000256" key="5">
    <source>
        <dbReference type="ARBA" id="ARBA00038359"/>
    </source>
</evidence>
<feature type="transmembrane region" description="Helical" evidence="6">
    <location>
        <begin position="216"/>
        <end position="242"/>
    </location>
</feature>
<dbReference type="GeneID" id="18881758"/>
<keyword evidence="2 6" id="KW-0812">Transmembrane</keyword>
<evidence type="ECO:0000256" key="4">
    <source>
        <dbReference type="ARBA" id="ARBA00023136"/>
    </source>
</evidence>
<keyword evidence="3 6" id="KW-1133">Transmembrane helix</keyword>
<gene>
    <name evidence="8" type="ORF">PUNSTDRAFT_146998</name>
</gene>
<comment type="similarity">
    <text evidence="5">Belongs to the SAT4 family.</text>
</comment>
<dbReference type="PANTHER" id="PTHR33048">
    <property type="entry name" value="PTH11-LIKE INTEGRAL MEMBRANE PROTEIN (AFU_ORTHOLOGUE AFUA_5G11245)"/>
    <property type="match status" value="1"/>
</dbReference>
<keyword evidence="4 6" id="KW-0472">Membrane</keyword>
<feature type="transmembrane region" description="Helical" evidence="6">
    <location>
        <begin position="71"/>
        <end position="88"/>
    </location>
</feature>
<feature type="transmembrane region" description="Helical" evidence="6">
    <location>
        <begin position="188"/>
        <end position="210"/>
    </location>
</feature>
<feature type="transmembrane region" description="Helical" evidence="6">
    <location>
        <begin position="40"/>
        <end position="59"/>
    </location>
</feature>
<evidence type="ECO:0000256" key="6">
    <source>
        <dbReference type="SAM" id="Phobius"/>
    </source>
</evidence>
<name>R7S196_PUNST</name>